<dbReference type="Gene3D" id="2.40.50.140">
    <property type="entry name" value="Nucleic acid-binding proteins"/>
    <property type="match status" value="1"/>
</dbReference>
<dbReference type="InterPro" id="IPR036267">
    <property type="entry name" value="RuvA_C_sf"/>
</dbReference>
<dbReference type="Proteomes" id="UP000192610">
    <property type="component" value="Unassembled WGS sequence"/>
</dbReference>
<dbReference type="GO" id="GO:0009378">
    <property type="term" value="F:four-way junction helicase activity"/>
    <property type="evidence" value="ECO:0007669"/>
    <property type="project" value="InterPro"/>
</dbReference>
<evidence type="ECO:0000256" key="3">
    <source>
        <dbReference type="ARBA" id="ARBA00023125"/>
    </source>
</evidence>
<keyword evidence="2 6" id="KW-0227">DNA damage</keyword>
<keyword evidence="3 6" id="KW-0238">DNA-binding</keyword>
<dbReference type="InterPro" id="IPR000085">
    <property type="entry name" value="RuvA"/>
</dbReference>
<gene>
    <name evidence="6" type="primary">ruvA</name>
    <name evidence="8" type="ORF">A4H97_27315</name>
</gene>
<dbReference type="CDD" id="cd14332">
    <property type="entry name" value="UBA_RuvA_C"/>
    <property type="match status" value="1"/>
</dbReference>
<keyword evidence="4 6" id="KW-0233">DNA recombination</keyword>
<dbReference type="AlphaFoldDB" id="A0A1V9EYV5"/>
<evidence type="ECO:0000256" key="5">
    <source>
        <dbReference type="ARBA" id="ARBA00023204"/>
    </source>
</evidence>
<dbReference type="GO" id="GO:0000400">
    <property type="term" value="F:four-way junction DNA binding"/>
    <property type="evidence" value="ECO:0007669"/>
    <property type="project" value="UniProtKB-UniRule"/>
</dbReference>
<dbReference type="Pfam" id="PF01330">
    <property type="entry name" value="RuvA_N"/>
    <property type="match status" value="1"/>
</dbReference>
<dbReference type="Pfam" id="PF14520">
    <property type="entry name" value="HHH_5"/>
    <property type="match status" value="1"/>
</dbReference>
<evidence type="ECO:0000259" key="7">
    <source>
        <dbReference type="SMART" id="SM00278"/>
    </source>
</evidence>
<dbReference type="RefSeq" id="WP_081198512.1">
    <property type="nucleotide sequence ID" value="NZ_FOCZ01000014.1"/>
</dbReference>
<dbReference type="NCBIfam" id="TIGR00084">
    <property type="entry name" value="ruvA"/>
    <property type="match status" value="1"/>
</dbReference>
<keyword evidence="8" id="KW-0547">Nucleotide-binding</keyword>
<evidence type="ECO:0000313" key="8">
    <source>
        <dbReference type="EMBL" id="OQP51292.1"/>
    </source>
</evidence>
<dbReference type="InterPro" id="IPR012340">
    <property type="entry name" value="NA-bd_OB-fold"/>
</dbReference>
<comment type="subunit">
    <text evidence="6">Homotetramer. Forms an RuvA(8)-RuvB(12)-Holliday junction (HJ) complex. HJ DNA is sandwiched between 2 RuvA tetramers; dsDNA enters through RuvA and exits via RuvB. An RuvB hexamer assembles on each DNA strand where it exits the tetramer. Each RuvB hexamer is contacted by two RuvA subunits (via domain III) on 2 adjacent RuvB subunits; this complex drives branch migration. In the full resolvosome a probable DNA-RuvA(4)-RuvB(12)-RuvC(2) complex forms which resolves the HJ.</text>
</comment>
<comment type="caution">
    <text evidence="8">The sequence shown here is derived from an EMBL/GenBank/DDBJ whole genome shotgun (WGS) entry which is preliminary data.</text>
</comment>
<organism evidence="8 9">
    <name type="scientific">Niastella yeongjuensis</name>
    <dbReference type="NCBI Taxonomy" id="354355"/>
    <lineage>
        <taxon>Bacteria</taxon>
        <taxon>Pseudomonadati</taxon>
        <taxon>Bacteroidota</taxon>
        <taxon>Chitinophagia</taxon>
        <taxon>Chitinophagales</taxon>
        <taxon>Chitinophagaceae</taxon>
        <taxon>Niastella</taxon>
    </lineage>
</organism>
<evidence type="ECO:0000256" key="4">
    <source>
        <dbReference type="ARBA" id="ARBA00023172"/>
    </source>
</evidence>
<keyword evidence="8" id="KW-0067">ATP-binding</keyword>
<dbReference type="Gene3D" id="1.10.8.10">
    <property type="entry name" value="DNA helicase RuvA subunit, C-terminal domain"/>
    <property type="match status" value="1"/>
</dbReference>
<dbReference type="InterPro" id="IPR003583">
    <property type="entry name" value="Hlx-hairpin-Hlx_DNA-bd_motif"/>
</dbReference>
<feature type="domain" description="Helix-hairpin-helix DNA-binding motif class 1" evidence="7">
    <location>
        <begin position="72"/>
        <end position="91"/>
    </location>
</feature>
<comment type="domain">
    <text evidence="6">Has three domains with a flexible linker between the domains II and III and assumes an 'L' shape. Domain III is highly mobile and contacts RuvB.</text>
</comment>
<dbReference type="InterPro" id="IPR011114">
    <property type="entry name" value="RuvA_C"/>
</dbReference>
<dbReference type="SUPFAM" id="SSF50249">
    <property type="entry name" value="Nucleic acid-binding proteins"/>
    <property type="match status" value="1"/>
</dbReference>
<keyword evidence="1 6" id="KW-0963">Cytoplasm</keyword>
<dbReference type="Pfam" id="PF07499">
    <property type="entry name" value="RuvA_C"/>
    <property type="match status" value="1"/>
</dbReference>
<dbReference type="SUPFAM" id="SSF46929">
    <property type="entry name" value="DNA helicase RuvA subunit, C-terminal domain"/>
    <property type="match status" value="1"/>
</dbReference>
<dbReference type="GO" id="GO:0006310">
    <property type="term" value="P:DNA recombination"/>
    <property type="evidence" value="ECO:0007669"/>
    <property type="project" value="UniProtKB-UniRule"/>
</dbReference>
<feature type="domain" description="Helix-hairpin-helix DNA-binding motif class 1" evidence="7">
    <location>
        <begin position="107"/>
        <end position="126"/>
    </location>
</feature>
<dbReference type="SMART" id="SM00278">
    <property type="entry name" value="HhH1"/>
    <property type="match status" value="2"/>
</dbReference>
<dbReference type="OrthoDB" id="5293449at2"/>
<evidence type="ECO:0000256" key="2">
    <source>
        <dbReference type="ARBA" id="ARBA00022763"/>
    </source>
</evidence>
<dbReference type="Gene3D" id="1.10.150.20">
    <property type="entry name" value="5' to 3' exonuclease, C-terminal subdomain"/>
    <property type="match status" value="1"/>
</dbReference>
<sequence length="194" mass="21067">MIAFIRGQFVLKTPAVVHIEANGIGYELHISLNTYSHIQSLEKGLLYTHLHIKEDAHTLYGFFDVAEKELFLQLVSVSGVGAATARMMLSSLKPEELSTAIVTGNTKQLEAIKGIGKKSAERIILELKDKLSKTKPGLNISPLVNNTLEQDALNALIALGIARSAAEQAVQRVVKAEPSLSAVEEIIKKALKTI</sequence>
<reference evidence="9" key="1">
    <citation type="submission" date="2016-04" db="EMBL/GenBank/DDBJ databases">
        <authorList>
            <person name="Chen L."/>
            <person name="Zhuang W."/>
            <person name="Wang G."/>
        </authorList>
    </citation>
    <scope>NUCLEOTIDE SEQUENCE [LARGE SCALE GENOMIC DNA]</scope>
    <source>
        <strain evidence="9">17621</strain>
    </source>
</reference>
<dbReference type="InterPro" id="IPR010994">
    <property type="entry name" value="RuvA_2-like"/>
</dbReference>
<dbReference type="HAMAP" id="MF_00031">
    <property type="entry name" value="DNA_HJ_migration_RuvA"/>
    <property type="match status" value="1"/>
</dbReference>
<keyword evidence="8" id="KW-0347">Helicase</keyword>
<keyword evidence="5 6" id="KW-0234">DNA repair</keyword>
<keyword evidence="8" id="KW-0378">Hydrolase</keyword>
<dbReference type="SUPFAM" id="SSF47781">
    <property type="entry name" value="RuvA domain 2-like"/>
    <property type="match status" value="1"/>
</dbReference>
<feature type="region of interest" description="Domain III" evidence="6">
    <location>
        <begin position="144"/>
        <end position="194"/>
    </location>
</feature>
<dbReference type="GO" id="GO:0005524">
    <property type="term" value="F:ATP binding"/>
    <property type="evidence" value="ECO:0007669"/>
    <property type="project" value="InterPro"/>
</dbReference>
<protein>
    <recommendedName>
        <fullName evidence="6">Holliday junction branch migration complex subunit RuvA</fullName>
    </recommendedName>
</protein>
<proteinExistence type="inferred from homology"/>
<evidence type="ECO:0000313" key="9">
    <source>
        <dbReference type="Proteomes" id="UP000192610"/>
    </source>
</evidence>
<dbReference type="GO" id="GO:0005737">
    <property type="term" value="C:cytoplasm"/>
    <property type="evidence" value="ECO:0007669"/>
    <property type="project" value="UniProtKB-SubCell"/>
</dbReference>
<dbReference type="GO" id="GO:0006281">
    <property type="term" value="P:DNA repair"/>
    <property type="evidence" value="ECO:0007669"/>
    <property type="project" value="UniProtKB-UniRule"/>
</dbReference>
<comment type="subcellular location">
    <subcellularLocation>
        <location evidence="6">Cytoplasm</location>
    </subcellularLocation>
</comment>
<comment type="similarity">
    <text evidence="6">Belongs to the RuvA family.</text>
</comment>
<comment type="function">
    <text evidence="6">The RuvA-RuvB-RuvC complex processes Holliday junction (HJ) DNA during genetic recombination and DNA repair, while the RuvA-RuvB complex plays an important role in the rescue of blocked DNA replication forks via replication fork reversal (RFR). RuvA specifically binds to HJ cruciform DNA, conferring on it an open structure. The RuvB hexamer acts as an ATP-dependent pump, pulling dsDNA into and through the RuvAB complex. HJ branch migration allows RuvC to scan DNA until it finds its consensus sequence, where it cleaves and resolves the cruciform DNA.</text>
</comment>
<dbReference type="EMBL" id="LVXG01000011">
    <property type="protein sequence ID" value="OQP51292.1"/>
    <property type="molecule type" value="Genomic_DNA"/>
</dbReference>
<name>A0A1V9EYV5_9BACT</name>
<dbReference type="GO" id="GO:0048476">
    <property type="term" value="C:Holliday junction resolvase complex"/>
    <property type="evidence" value="ECO:0007669"/>
    <property type="project" value="UniProtKB-UniRule"/>
</dbReference>
<dbReference type="STRING" id="354355.SAMN05660816_05690"/>
<accession>A0A1V9EYV5</accession>
<dbReference type="GO" id="GO:0009379">
    <property type="term" value="C:Holliday junction helicase complex"/>
    <property type="evidence" value="ECO:0007669"/>
    <property type="project" value="InterPro"/>
</dbReference>
<comment type="caution">
    <text evidence="6">Lacks conserved residue(s) required for the propagation of feature annotation.</text>
</comment>
<evidence type="ECO:0000256" key="1">
    <source>
        <dbReference type="ARBA" id="ARBA00022490"/>
    </source>
</evidence>
<dbReference type="InterPro" id="IPR013849">
    <property type="entry name" value="DNA_helicase_Holl-junc_RuvA_I"/>
</dbReference>
<keyword evidence="9" id="KW-1185">Reference proteome</keyword>
<evidence type="ECO:0000256" key="6">
    <source>
        <dbReference type="HAMAP-Rule" id="MF_00031"/>
    </source>
</evidence>